<feature type="region of interest" description="Disordered" evidence="1">
    <location>
        <begin position="244"/>
        <end position="280"/>
    </location>
</feature>
<comment type="caution">
    <text evidence="3">The sequence shown here is derived from an EMBL/GenBank/DDBJ whole genome shotgun (WGS) entry which is preliminary data.</text>
</comment>
<accession>A0A438MLV3</accession>
<reference evidence="3 4" key="1">
    <citation type="submission" date="2019-01" db="EMBL/GenBank/DDBJ databases">
        <title>Sequencing the genomes of 1000 actinobacteria strains.</title>
        <authorList>
            <person name="Klenk H.-P."/>
        </authorList>
    </citation>
    <scope>NUCLEOTIDE SEQUENCE [LARGE SCALE GENOMIC DNA]</scope>
    <source>
        <strain evidence="3 4">DSM 43925</strain>
    </source>
</reference>
<feature type="transmembrane region" description="Helical" evidence="2">
    <location>
        <begin position="6"/>
        <end position="26"/>
    </location>
</feature>
<gene>
    <name evidence="3" type="ORF">EDD27_9639</name>
</gene>
<keyword evidence="4" id="KW-1185">Reference proteome</keyword>
<dbReference type="EMBL" id="SAUN01000001">
    <property type="protein sequence ID" value="RVX46738.1"/>
    <property type="molecule type" value="Genomic_DNA"/>
</dbReference>
<dbReference type="Proteomes" id="UP000284824">
    <property type="component" value="Unassembled WGS sequence"/>
</dbReference>
<keyword evidence="2" id="KW-0812">Transmembrane</keyword>
<evidence type="ECO:0000313" key="4">
    <source>
        <dbReference type="Proteomes" id="UP000284824"/>
    </source>
</evidence>
<evidence type="ECO:0000256" key="2">
    <source>
        <dbReference type="SAM" id="Phobius"/>
    </source>
</evidence>
<keyword evidence="2" id="KW-1133">Transmembrane helix</keyword>
<proteinExistence type="predicted"/>
<dbReference type="OrthoDB" id="3682367at2"/>
<dbReference type="RefSeq" id="WP_127939148.1">
    <property type="nucleotide sequence ID" value="NZ_SAUN01000001.1"/>
</dbReference>
<dbReference type="AlphaFoldDB" id="A0A438MLV3"/>
<name>A0A438MLV3_9ACTN</name>
<protein>
    <submittedName>
        <fullName evidence="3">Uncharacterized protein</fullName>
    </submittedName>
</protein>
<keyword evidence="2" id="KW-0472">Membrane</keyword>
<evidence type="ECO:0000256" key="1">
    <source>
        <dbReference type="SAM" id="MobiDB-lite"/>
    </source>
</evidence>
<evidence type="ECO:0000313" key="3">
    <source>
        <dbReference type="EMBL" id="RVX46738.1"/>
    </source>
</evidence>
<sequence>MDAVSLISAAVSVTSAVLTVTLGALFEWRRRHSDREHARRDHVGRYRDPLLQAAAALQARLGNAVRLLSDLPVTEVARDDQARRDEYNRYESLYRFAVYQGWVHILFQEAGFLDLGSRRRNRRLVKLLSGVNGAIAGHDDHGKTGVLQGGEQQVIGELMVVADGSDNGRRRCLGYMEFRAKLDNDREYARRFQPVLAYIDASLAKNPAGGLRRLTAIHNALIDLIDFLDPHRVWVMGRRDRLPLPKEETLAPAEEKRLAPAERPPAAGESPLPAAEERDV</sequence>
<organism evidence="3 4">
    <name type="scientific">Nonomuraea polychroma</name>
    <dbReference type="NCBI Taxonomy" id="46176"/>
    <lineage>
        <taxon>Bacteria</taxon>
        <taxon>Bacillati</taxon>
        <taxon>Actinomycetota</taxon>
        <taxon>Actinomycetes</taxon>
        <taxon>Streptosporangiales</taxon>
        <taxon>Streptosporangiaceae</taxon>
        <taxon>Nonomuraea</taxon>
    </lineage>
</organism>
<feature type="compositionally biased region" description="Basic and acidic residues" evidence="1">
    <location>
        <begin position="244"/>
        <end position="260"/>
    </location>
</feature>